<sequence length="218" mass="22421">MKKVSGLVMGVVCLAASVVVHADTSGSGNLRVIGTITPASCTVSISTGVIDYGQISASTILPNAFNPLHEKTLPLTVNCGTTATQMALSVTDTQAGSTVPGILGTGYTESQNFGLGAQNGRHTGGYSVRLSNLTSGGASLHPLKRSSSGAAWTYSSNGRVDKFPYQHSWSRTTSPVPALVNTVSGTIYVRAVINKGSALDLSKDVPLNGLATLVVTRI</sequence>
<accession>A0ACC7P951</accession>
<name>A0ACC7P951_9PSED</name>
<keyword evidence="2" id="KW-1185">Reference proteome</keyword>
<dbReference type="EMBL" id="JAPEQY010000003">
    <property type="protein sequence ID" value="MFO2476818.1"/>
    <property type="molecule type" value="Genomic_DNA"/>
</dbReference>
<reference evidence="1" key="1">
    <citation type="submission" date="2022-11" db="EMBL/GenBank/DDBJ databases">
        <title>Draft genome sequences of strains of Pseudomonas imrae sp. nov.</title>
        <authorList>
            <person name="Salva Serra F."/>
            <person name="Nimje P."/>
            <person name="Moore E.R.B."/>
            <person name="Marathe N.P."/>
        </authorList>
    </citation>
    <scope>NUCLEOTIDE SEQUENCE</scope>
    <source>
        <strain evidence="1">15FMM2</strain>
    </source>
</reference>
<protein>
    <submittedName>
        <fullName evidence="1">DUF1120 domain-containing protein</fullName>
    </submittedName>
</protein>
<gene>
    <name evidence="1" type="ORF">OOJ96_05285</name>
</gene>
<organism evidence="1 2">
    <name type="scientific">Pseudomonas imrae</name>
    <dbReference type="NCBI Taxonomy" id="2992837"/>
    <lineage>
        <taxon>Bacteria</taxon>
        <taxon>Pseudomonadati</taxon>
        <taxon>Pseudomonadota</taxon>
        <taxon>Gammaproteobacteria</taxon>
        <taxon>Pseudomonadales</taxon>
        <taxon>Pseudomonadaceae</taxon>
        <taxon>Pseudomonas</taxon>
    </lineage>
</organism>
<evidence type="ECO:0000313" key="1">
    <source>
        <dbReference type="EMBL" id="MFO2476818.1"/>
    </source>
</evidence>
<dbReference type="Proteomes" id="UP001637618">
    <property type="component" value="Unassembled WGS sequence"/>
</dbReference>
<proteinExistence type="predicted"/>
<comment type="caution">
    <text evidence="1">The sequence shown here is derived from an EMBL/GenBank/DDBJ whole genome shotgun (WGS) entry which is preliminary data.</text>
</comment>
<evidence type="ECO:0000313" key="2">
    <source>
        <dbReference type="Proteomes" id="UP001637618"/>
    </source>
</evidence>